<accession>A0ABV1A014</accession>
<sequence length="130" mass="14164">MNSALLPPPPLVGAFDWPPFLDGPVSPHLSYGHVDSALRTPPNLLPSITEVALPSPWLPPRHPASAVVLLRSHLSNRSSRSPGSDVFFYSSHPSIFPASFISSMDSLQSFICHGVTFWSLLLVLCFCLPF</sequence>
<gene>
    <name evidence="1" type="ORF">AMECASPLE_020015</name>
</gene>
<keyword evidence="2" id="KW-1185">Reference proteome</keyword>
<protein>
    <submittedName>
        <fullName evidence="1">Uncharacterized protein</fullName>
    </submittedName>
</protein>
<dbReference type="Proteomes" id="UP001469553">
    <property type="component" value="Unassembled WGS sequence"/>
</dbReference>
<organism evidence="1 2">
    <name type="scientific">Ameca splendens</name>
    <dbReference type="NCBI Taxonomy" id="208324"/>
    <lineage>
        <taxon>Eukaryota</taxon>
        <taxon>Metazoa</taxon>
        <taxon>Chordata</taxon>
        <taxon>Craniata</taxon>
        <taxon>Vertebrata</taxon>
        <taxon>Euteleostomi</taxon>
        <taxon>Actinopterygii</taxon>
        <taxon>Neopterygii</taxon>
        <taxon>Teleostei</taxon>
        <taxon>Neoteleostei</taxon>
        <taxon>Acanthomorphata</taxon>
        <taxon>Ovalentaria</taxon>
        <taxon>Atherinomorphae</taxon>
        <taxon>Cyprinodontiformes</taxon>
        <taxon>Goodeidae</taxon>
        <taxon>Ameca</taxon>
    </lineage>
</organism>
<evidence type="ECO:0000313" key="1">
    <source>
        <dbReference type="EMBL" id="MEQ2311432.1"/>
    </source>
</evidence>
<evidence type="ECO:0000313" key="2">
    <source>
        <dbReference type="Proteomes" id="UP001469553"/>
    </source>
</evidence>
<reference evidence="1 2" key="1">
    <citation type="submission" date="2021-06" db="EMBL/GenBank/DDBJ databases">
        <authorList>
            <person name="Palmer J.M."/>
        </authorList>
    </citation>
    <scope>NUCLEOTIDE SEQUENCE [LARGE SCALE GENOMIC DNA]</scope>
    <source>
        <strain evidence="1 2">AS_MEX2019</strain>
        <tissue evidence="1">Muscle</tissue>
    </source>
</reference>
<proteinExistence type="predicted"/>
<comment type="caution">
    <text evidence="1">The sequence shown here is derived from an EMBL/GenBank/DDBJ whole genome shotgun (WGS) entry which is preliminary data.</text>
</comment>
<name>A0ABV1A014_9TELE</name>
<dbReference type="EMBL" id="JAHRIP010076880">
    <property type="protein sequence ID" value="MEQ2311432.1"/>
    <property type="molecule type" value="Genomic_DNA"/>
</dbReference>